<protein>
    <submittedName>
        <fullName evidence="2">Uncharacterized protein</fullName>
    </submittedName>
</protein>
<evidence type="ECO:0000256" key="1">
    <source>
        <dbReference type="SAM" id="MobiDB-lite"/>
    </source>
</evidence>
<keyword evidence="3" id="KW-1185">Reference proteome</keyword>
<dbReference type="AlphaFoldDB" id="A0A8X7WBS6"/>
<organism evidence="2 3">
    <name type="scientific">Brassica carinata</name>
    <name type="common">Ethiopian mustard</name>
    <name type="synonym">Abyssinian cabbage</name>
    <dbReference type="NCBI Taxonomy" id="52824"/>
    <lineage>
        <taxon>Eukaryota</taxon>
        <taxon>Viridiplantae</taxon>
        <taxon>Streptophyta</taxon>
        <taxon>Embryophyta</taxon>
        <taxon>Tracheophyta</taxon>
        <taxon>Spermatophyta</taxon>
        <taxon>Magnoliopsida</taxon>
        <taxon>eudicotyledons</taxon>
        <taxon>Gunneridae</taxon>
        <taxon>Pentapetalae</taxon>
        <taxon>rosids</taxon>
        <taxon>malvids</taxon>
        <taxon>Brassicales</taxon>
        <taxon>Brassicaceae</taxon>
        <taxon>Brassiceae</taxon>
        <taxon>Brassica</taxon>
    </lineage>
</organism>
<sequence>MTEESHVSSVDSTKVAARGRKKQIVQSWNWTYQLSKGKSFAKPELKACIEEFEEKLNKFHMEKQRTRRNRKKRSGSYRESQEHGTSCCPPSI</sequence>
<evidence type="ECO:0000313" key="2">
    <source>
        <dbReference type="EMBL" id="KAG2325603.1"/>
    </source>
</evidence>
<evidence type="ECO:0000313" key="3">
    <source>
        <dbReference type="Proteomes" id="UP000886595"/>
    </source>
</evidence>
<accession>A0A8X7WBS6</accession>
<feature type="compositionally biased region" description="Basic residues" evidence="1">
    <location>
        <begin position="65"/>
        <end position="75"/>
    </location>
</feature>
<reference evidence="2 3" key="1">
    <citation type="submission" date="2020-02" db="EMBL/GenBank/DDBJ databases">
        <authorList>
            <person name="Ma Q."/>
            <person name="Huang Y."/>
            <person name="Song X."/>
            <person name="Pei D."/>
        </authorList>
    </citation>
    <scope>NUCLEOTIDE SEQUENCE [LARGE SCALE GENOMIC DNA]</scope>
    <source>
        <strain evidence="2">Sxm20200214</strain>
        <tissue evidence="2">Leaf</tissue>
    </source>
</reference>
<comment type="caution">
    <text evidence="2">The sequence shown here is derived from an EMBL/GenBank/DDBJ whole genome shotgun (WGS) entry which is preliminary data.</text>
</comment>
<proteinExistence type="predicted"/>
<dbReference type="OrthoDB" id="1729625at2759"/>
<dbReference type="Proteomes" id="UP000886595">
    <property type="component" value="Unassembled WGS sequence"/>
</dbReference>
<feature type="region of interest" description="Disordered" evidence="1">
    <location>
        <begin position="61"/>
        <end position="92"/>
    </location>
</feature>
<name>A0A8X7WBS6_BRACI</name>
<dbReference type="EMBL" id="JAAMPC010000002">
    <property type="protein sequence ID" value="KAG2325603.1"/>
    <property type="molecule type" value="Genomic_DNA"/>
</dbReference>
<gene>
    <name evidence="2" type="ORF">Bca52824_008331</name>
</gene>